<protein>
    <recommendedName>
        <fullName evidence="3">Transcriptional regulator HTH-type FeoC domain-containing protein</fullName>
    </recommendedName>
</protein>
<comment type="caution">
    <text evidence="1">The sequence shown here is derived from an EMBL/GenBank/DDBJ whole genome shotgun (WGS) entry which is preliminary data.</text>
</comment>
<dbReference type="EMBL" id="JACJSI010000396">
    <property type="protein sequence ID" value="MBD2536145.1"/>
    <property type="molecule type" value="Genomic_DNA"/>
</dbReference>
<evidence type="ECO:0008006" key="3">
    <source>
        <dbReference type="Google" id="ProtNLM"/>
    </source>
</evidence>
<dbReference type="RefSeq" id="WP_190946902.1">
    <property type="nucleotide sequence ID" value="NZ_JACJSI010000396.1"/>
</dbReference>
<dbReference type="Proteomes" id="UP000623440">
    <property type="component" value="Unassembled WGS sequence"/>
</dbReference>
<reference evidence="1 2" key="1">
    <citation type="journal article" date="2020" name="ISME J.">
        <title>Comparative genomics reveals insights into cyanobacterial evolution and habitat adaptation.</title>
        <authorList>
            <person name="Chen M.Y."/>
            <person name="Teng W.K."/>
            <person name="Zhao L."/>
            <person name="Hu C.X."/>
            <person name="Zhou Y.K."/>
            <person name="Han B.P."/>
            <person name="Song L.R."/>
            <person name="Shu W.S."/>
        </authorList>
    </citation>
    <scope>NUCLEOTIDE SEQUENCE [LARGE SCALE GENOMIC DNA]</scope>
    <source>
        <strain evidence="1 2">FACHB-838</strain>
    </source>
</reference>
<name>A0ABR8E6K0_9NOSO</name>
<evidence type="ECO:0000313" key="1">
    <source>
        <dbReference type="EMBL" id="MBD2536145.1"/>
    </source>
</evidence>
<evidence type="ECO:0000313" key="2">
    <source>
        <dbReference type="Proteomes" id="UP000623440"/>
    </source>
</evidence>
<organism evidence="1 2">
    <name type="scientific">Nostoc flagelliforme FACHB-838</name>
    <dbReference type="NCBI Taxonomy" id="2692904"/>
    <lineage>
        <taxon>Bacteria</taxon>
        <taxon>Bacillati</taxon>
        <taxon>Cyanobacteriota</taxon>
        <taxon>Cyanophyceae</taxon>
        <taxon>Nostocales</taxon>
        <taxon>Nostocaceae</taxon>
        <taxon>Nostoc</taxon>
    </lineage>
</organism>
<sequence length="93" mass="10264">MELTILQFLSVQAVTGEDVCRILGFESKAFRLITHELWKNELIQGEVADGCCCAPCGSMCVSAMKINRVWRLSTKGQLLLKIASLENKAFDAA</sequence>
<gene>
    <name evidence="1" type="ORF">H6G97_45270</name>
</gene>
<proteinExistence type="predicted"/>
<keyword evidence="2" id="KW-1185">Reference proteome</keyword>
<accession>A0ABR8E6K0</accession>